<proteinExistence type="predicted"/>
<sequence length="77" mass="8969">MMIFLKKITLFLLTVIVVYITTTVSGFAMPLNESFPYGKTNISQQVITLSNNQVKEHIILQKRVCRYIDGQKRCWDE</sequence>
<evidence type="ECO:0000313" key="2">
    <source>
        <dbReference type="Proteomes" id="UP000437131"/>
    </source>
</evidence>
<gene>
    <name evidence="1" type="ORF">GGC33_00900</name>
</gene>
<dbReference type="AlphaFoldDB" id="A0A844GTA1"/>
<protein>
    <submittedName>
        <fullName evidence="1">Uncharacterized protein</fullName>
    </submittedName>
</protein>
<dbReference type="EMBL" id="WMIA01000001">
    <property type="protein sequence ID" value="MTF37495.1"/>
    <property type="molecule type" value="Genomic_DNA"/>
</dbReference>
<dbReference type="Proteomes" id="UP000437131">
    <property type="component" value="Unassembled WGS sequence"/>
</dbReference>
<reference evidence="1 2" key="1">
    <citation type="submission" date="2019-11" db="EMBL/GenBank/DDBJ databases">
        <title>Isolation of a new High Light Tolerant Cyanobacteria.</title>
        <authorList>
            <person name="Dobson Z."/>
            <person name="Vaughn N."/>
            <person name="Vaughn M."/>
            <person name="Fromme P."/>
            <person name="Mazor Y."/>
        </authorList>
    </citation>
    <scope>NUCLEOTIDE SEQUENCE [LARGE SCALE GENOMIC DNA]</scope>
    <source>
        <strain evidence="1 2">0216</strain>
    </source>
</reference>
<evidence type="ECO:0000313" key="1">
    <source>
        <dbReference type="EMBL" id="MTF37495.1"/>
    </source>
</evidence>
<accession>A0A844GTA1</accession>
<comment type="caution">
    <text evidence="1">The sequence shown here is derived from an EMBL/GenBank/DDBJ whole genome shotgun (WGS) entry which is preliminary data.</text>
</comment>
<name>A0A844GTA1_9CHRO</name>
<organism evidence="1 2">
    <name type="scientific">Cyanobacterium aponinum 0216</name>
    <dbReference type="NCBI Taxonomy" id="2676140"/>
    <lineage>
        <taxon>Bacteria</taxon>
        <taxon>Bacillati</taxon>
        <taxon>Cyanobacteriota</taxon>
        <taxon>Cyanophyceae</taxon>
        <taxon>Oscillatoriophycideae</taxon>
        <taxon>Chroococcales</taxon>
        <taxon>Geminocystaceae</taxon>
        <taxon>Cyanobacterium</taxon>
    </lineage>
</organism>